<organism evidence="5 6">
    <name type="scientific">Paenibacillus albiflavus</name>
    <dbReference type="NCBI Taxonomy" id="2545760"/>
    <lineage>
        <taxon>Bacteria</taxon>
        <taxon>Bacillati</taxon>
        <taxon>Bacillota</taxon>
        <taxon>Bacilli</taxon>
        <taxon>Bacillales</taxon>
        <taxon>Paenibacillaceae</taxon>
        <taxon>Paenibacillus</taxon>
    </lineage>
</organism>
<dbReference type="InterPro" id="IPR039379">
    <property type="entry name" value="Protoglobin_sensor_dom"/>
</dbReference>
<accession>A0A4R4E970</accession>
<name>A0A4R4E970_9BACL</name>
<dbReference type="OrthoDB" id="266313at2"/>
<dbReference type="Pfam" id="PF00015">
    <property type="entry name" value="MCPsignal"/>
    <property type="match status" value="1"/>
</dbReference>
<dbReference type="InterPro" id="IPR009050">
    <property type="entry name" value="Globin-like_sf"/>
</dbReference>
<dbReference type="PRINTS" id="PR00260">
    <property type="entry name" value="CHEMTRNSDUCR"/>
</dbReference>
<dbReference type="InterPro" id="IPR004089">
    <property type="entry name" value="MCPsignal_dom"/>
</dbReference>
<dbReference type="Gene3D" id="1.10.287.950">
    <property type="entry name" value="Methyl-accepting chemotaxis protein"/>
    <property type="match status" value="1"/>
</dbReference>
<dbReference type="InterPro" id="IPR004090">
    <property type="entry name" value="Chemotax_Me-accpt_rcpt"/>
</dbReference>
<evidence type="ECO:0000259" key="4">
    <source>
        <dbReference type="PROSITE" id="PS50111"/>
    </source>
</evidence>
<evidence type="ECO:0000256" key="1">
    <source>
        <dbReference type="ARBA" id="ARBA00023224"/>
    </source>
</evidence>
<dbReference type="GO" id="GO:0016020">
    <property type="term" value="C:membrane"/>
    <property type="evidence" value="ECO:0007669"/>
    <property type="project" value="InterPro"/>
</dbReference>
<dbReference type="GO" id="GO:0006935">
    <property type="term" value="P:chemotaxis"/>
    <property type="evidence" value="ECO:0007669"/>
    <property type="project" value="InterPro"/>
</dbReference>
<dbReference type="SUPFAM" id="SSF46458">
    <property type="entry name" value="Globin-like"/>
    <property type="match status" value="1"/>
</dbReference>
<keyword evidence="6" id="KW-1185">Reference proteome</keyword>
<keyword evidence="1 3" id="KW-0807">Transducer</keyword>
<dbReference type="GO" id="GO:0019825">
    <property type="term" value="F:oxygen binding"/>
    <property type="evidence" value="ECO:0007669"/>
    <property type="project" value="InterPro"/>
</dbReference>
<reference evidence="5 6" key="1">
    <citation type="submission" date="2019-03" db="EMBL/GenBank/DDBJ databases">
        <authorList>
            <person name="Kim M.K.M."/>
        </authorList>
    </citation>
    <scope>NUCLEOTIDE SEQUENCE [LARGE SCALE GENOMIC DNA]</scope>
    <source>
        <strain evidence="5 6">18JY21-1</strain>
    </source>
</reference>
<dbReference type="SMART" id="SM00283">
    <property type="entry name" value="MA"/>
    <property type="match status" value="1"/>
</dbReference>
<dbReference type="GO" id="GO:0007165">
    <property type="term" value="P:signal transduction"/>
    <property type="evidence" value="ECO:0007669"/>
    <property type="project" value="UniProtKB-KW"/>
</dbReference>
<feature type="domain" description="Methyl-accepting transducer" evidence="4">
    <location>
        <begin position="212"/>
        <end position="438"/>
    </location>
</feature>
<dbReference type="EMBL" id="SKFG01000013">
    <property type="protein sequence ID" value="TCZ76376.1"/>
    <property type="molecule type" value="Genomic_DNA"/>
</dbReference>
<sequence length="444" mass="50267">MLNERMQPVVNLLGRSARKEKSVWIHQANQMKDANLFVNERSDIMTQLNLINLTEEDLRIVRCIQPLIAEHIDEMVAAFYGSVLKVNKLHNIIETHSTVDRLRDTLKVHLTELFSGVIDEQFVSKRLRIAQVHLKIGLEPKWYMGAFQHLFNIFIELLHDKTPDADERFLVIRTVSKLLNFEQQLVLEAYEEENLNQKQQQYNEIKEMLKGKIASLTQALAALTEETNASVEELIASSAEIHQSVNINITFSRQTHELANLGTDKMHELNDQITFISNCTGRMEQTVQQLSQSSRQISKIISLVENIAKQINMLSINASIEAKRAGDYGRGFSVVASEVQRLAVDTKNTVSRINELVAQSNRYALDVTEAINEVTQAMINGKAKAVDTRNVFDNIKASMDYHIEKSLRVGEEMNALVQVIEQIGDSTNQVALSAEALNQTTVDL</sequence>
<dbReference type="InterPro" id="IPR044398">
    <property type="entry name" value="Globin-sensor_dom"/>
</dbReference>
<evidence type="ECO:0000313" key="5">
    <source>
        <dbReference type="EMBL" id="TCZ76376.1"/>
    </source>
</evidence>
<dbReference type="GO" id="GO:0004888">
    <property type="term" value="F:transmembrane signaling receptor activity"/>
    <property type="evidence" value="ECO:0007669"/>
    <property type="project" value="InterPro"/>
</dbReference>
<dbReference type="GO" id="GO:0020037">
    <property type="term" value="F:heme binding"/>
    <property type="evidence" value="ECO:0007669"/>
    <property type="project" value="InterPro"/>
</dbReference>
<dbReference type="SUPFAM" id="SSF58104">
    <property type="entry name" value="Methyl-accepting chemotaxis protein (MCP) signaling domain"/>
    <property type="match status" value="1"/>
</dbReference>
<dbReference type="RefSeq" id="WP_132418742.1">
    <property type="nucleotide sequence ID" value="NZ_SKFG01000013.1"/>
</dbReference>
<protein>
    <submittedName>
        <fullName evidence="5">Chemotaxis protein</fullName>
    </submittedName>
</protein>
<dbReference type="InterPro" id="IPR012292">
    <property type="entry name" value="Globin/Proto"/>
</dbReference>
<dbReference type="PANTHER" id="PTHR32089">
    <property type="entry name" value="METHYL-ACCEPTING CHEMOTAXIS PROTEIN MCPB"/>
    <property type="match status" value="1"/>
</dbReference>
<dbReference type="AlphaFoldDB" id="A0A4R4E970"/>
<dbReference type="PANTHER" id="PTHR32089:SF118">
    <property type="entry name" value="HEME-BASED AEROTACTIC TRANSDUCER HEMAT"/>
    <property type="match status" value="1"/>
</dbReference>
<dbReference type="Pfam" id="PF11563">
    <property type="entry name" value="Protoglobin"/>
    <property type="match status" value="1"/>
</dbReference>
<evidence type="ECO:0000256" key="2">
    <source>
        <dbReference type="ARBA" id="ARBA00029447"/>
    </source>
</evidence>
<proteinExistence type="inferred from homology"/>
<dbReference type="CDD" id="cd01068">
    <property type="entry name" value="globin_sensor"/>
    <property type="match status" value="1"/>
</dbReference>
<dbReference type="PROSITE" id="PS50111">
    <property type="entry name" value="CHEMOTAXIS_TRANSDUC_2"/>
    <property type="match status" value="1"/>
</dbReference>
<dbReference type="Proteomes" id="UP000295418">
    <property type="component" value="Unassembled WGS sequence"/>
</dbReference>
<gene>
    <name evidence="5" type="ORF">E0485_14355</name>
</gene>
<evidence type="ECO:0000313" key="6">
    <source>
        <dbReference type="Proteomes" id="UP000295418"/>
    </source>
</evidence>
<comment type="caution">
    <text evidence="5">The sequence shown here is derived from an EMBL/GenBank/DDBJ whole genome shotgun (WGS) entry which is preliminary data.</text>
</comment>
<dbReference type="Gene3D" id="1.10.490.10">
    <property type="entry name" value="Globins"/>
    <property type="match status" value="1"/>
</dbReference>
<evidence type="ECO:0000256" key="3">
    <source>
        <dbReference type="PROSITE-ProRule" id="PRU00284"/>
    </source>
</evidence>
<comment type="similarity">
    <text evidence="2">Belongs to the methyl-accepting chemotaxis (MCP) protein family.</text>
</comment>